<comment type="similarity">
    <text evidence="5 6">Belongs to the XseA family.</text>
</comment>
<organism evidence="10 11">
    <name type="scientific">Candidatus Nealsonbacteria bacterium CG_4_9_14_3_um_filter_37_13</name>
    <dbReference type="NCBI Taxonomy" id="1974695"/>
    <lineage>
        <taxon>Bacteria</taxon>
        <taxon>Candidatus Nealsoniibacteriota</taxon>
    </lineage>
</organism>
<evidence type="ECO:0000256" key="1">
    <source>
        <dbReference type="ARBA" id="ARBA00022490"/>
    </source>
</evidence>
<evidence type="ECO:0000256" key="5">
    <source>
        <dbReference type="HAMAP-Rule" id="MF_00378"/>
    </source>
</evidence>
<evidence type="ECO:0000259" key="9">
    <source>
        <dbReference type="Pfam" id="PF13742"/>
    </source>
</evidence>
<comment type="caution">
    <text evidence="10">The sequence shown here is derived from an EMBL/GenBank/DDBJ whole genome shotgun (WGS) entry which is preliminary data.</text>
</comment>
<evidence type="ECO:0000256" key="3">
    <source>
        <dbReference type="ARBA" id="ARBA00022801"/>
    </source>
</evidence>
<keyword evidence="3 5" id="KW-0378">Hydrolase</keyword>
<gene>
    <name evidence="5 10" type="primary">xseA</name>
    <name evidence="10" type="ORF">CO145_00325</name>
</gene>
<feature type="domain" description="Exonuclease VII large subunit C-terminal" evidence="8">
    <location>
        <begin position="130"/>
        <end position="435"/>
    </location>
</feature>
<dbReference type="Proteomes" id="UP000231034">
    <property type="component" value="Unassembled WGS sequence"/>
</dbReference>
<accession>A0A2M7Z5W2</accession>
<evidence type="ECO:0000259" key="8">
    <source>
        <dbReference type="Pfam" id="PF02601"/>
    </source>
</evidence>
<dbReference type="AlphaFoldDB" id="A0A2M7Z5W2"/>
<dbReference type="PANTHER" id="PTHR30008">
    <property type="entry name" value="EXODEOXYRIBONUCLEASE 7 LARGE SUBUNIT"/>
    <property type="match status" value="1"/>
</dbReference>
<comment type="function">
    <text evidence="5">Bidirectionally degrades single-stranded DNA into large acid-insoluble oligonucleotides, which are then degraded further into small acid-soluble oligonucleotides.</text>
</comment>
<feature type="coiled-coil region" evidence="7">
    <location>
        <begin position="291"/>
        <end position="365"/>
    </location>
</feature>
<dbReference type="PANTHER" id="PTHR30008:SF0">
    <property type="entry name" value="EXODEOXYRIBONUCLEASE 7 LARGE SUBUNIT"/>
    <property type="match status" value="1"/>
</dbReference>
<keyword evidence="2 5" id="KW-0540">Nuclease</keyword>
<dbReference type="GO" id="GO:0009318">
    <property type="term" value="C:exodeoxyribonuclease VII complex"/>
    <property type="evidence" value="ECO:0007669"/>
    <property type="project" value="UniProtKB-UniRule"/>
</dbReference>
<feature type="domain" description="OB-fold nucleic acid binding" evidence="9">
    <location>
        <begin position="13"/>
        <end position="104"/>
    </location>
</feature>
<evidence type="ECO:0000256" key="6">
    <source>
        <dbReference type="RuleBase" id="RU004355"/>
    </source>
</evidence>
<comment type="subunit">
    <text evidence="5">Heterooligomer composed of large and small subunits.</text>
</comment>
<evidence type="ECO:0000256" key="2">
    <source>
        <dbReference type="ARBA" id="ARBA00022722"/>
    </source>
</evidence>
<proteinExistence type="inferred from homology"/>
<keyword evidence="7" id="KW-0175">Coiled coil</keyword>
<protein>
    <recommendedName>
        <fullName evidence="5">Exodeoxyribonuclease 7 large subunit</fullName>
        <ecNumber evidence="5">3.1.11.6</ecNumber>
    </recommendedName>
    <alternativeName>
        <fullName evidence="5">Exodeoxyribonuclease VII large subunit</fullName>
        <shortName evidence="5">Exonuclease VII large subunit</shortName>
    </alternativeName>
</protein>
<comment type="subcellular location">
    <subcellularLocation>
        <location evidence="5 6">Cytoplasm</location>
    </subcellularLocation>
</comment>
<evidence type="ECO:0000256" key="4">
    <source>
        <dbReference type="ARBA" id="ARBA00022839"/>
    </source>
</evidence>
<dbReference type="GO" id="GO:0005737">
    <property type="term" value="C:cytoplasm"/>
    <property type="evidence" value="ECO:0007669"/>
    <property type="project" value="UniProtKB-SubCell"/>
</dbReference>
<dbReference type="NCBIfam" id="TIGR00237">
    <property type="entry name" value="xseA"/>
    <property type="match status" value="1"/>
</dbReference>
<dbReference type="GO" id="GO:0003676">
    <property type="term" value="F:nucleic acid binding"/>
    <property type="evidence" value="ECO:0007669"/>
    <property type="project" value="InterPro"/>
</dbReference>
<comment type="catalytic activity">
    <reaction evidence="5 6">
        <text>Exonucleolytic cleavage in either 5'- to 3'- or 3'- to 5'-direction to yield nucleoside 5'-phosphates.</text>
        <dbReference type="EC" id="3.1.11.6"/>
    </reaction>
</comment>
<sequence length="444" mass="51107">MPYLEANQKIKVISVSEFTRLVNETVFEIEPVWIEGEVSNFKNWQGRWIFFSLKDELAVLNCNVSKYRFESFGFELEDGMKIRVLGRPELRYKGEFTLNVEEIQLWGEGALKKAYELLKKKLELEGLFVRKRKIPDFAQNIGLITSKSGVVIHDFLKNLKPFGFKVYFHDARLEGAEAVFSLIGAIKWFNENMPNLDVLVIARGGGSLEKLQAFNNEILARAIFASNIPVLSGIGHEVDVPIASLVADVSVSTPTAAAIHLNQFWESLQKRLPYLEEKLLDNFGDCLELTLDKTQELSEDILNNFEKLIKENKSKLNLLVEKIISDFSRVFNIFNSLTREIKNNFKNLSRKKIEIEEKVKAISKDILQYLENSIKEKRDFILNKEKQLAILNPERNLKLGYSIVFDQKNKVIKEITKIKIGDILTTKLYKGRFSSKVKKIHPVK</sequence>
<evidence type="ECO:0000256" key="7">
    <source>
        <dbReference type="SAM" id="Coils"/>
    </source>
</evidence>
<evidence type="ECO:0000313" key="10">
    <source>
        <dbReference type="EMBL" id="PJA84921.1"/>
    </source>
</evidence>
<dbReference type="Pfam" id="PF13742">
    <property type="entry name" value="tRNA_anti_2"/>
    <property type="match status" value="1"/>
</dbReference>
<dbReference type="InterPro" id="IPR025824">
    <property type="entry name" value="OB-fold_nuc-bd_dom"/>
</dbReference>
<name>A0A2M7Z5W2_9BACT</name>
<keyword evidence="4 5" id="KW-0269">Exonuclease</keyword>
<dbReference type="EMBL" id="PFVR01000008">
    <property type="protein sequence ID" value="PJA84921.1"/>
    <property type="molecule type" value="Genomic_DNA"/>
</dbReference>
<reference evidence="11" key="1">
    <citation type="submission" date="2017-09" db="EMBL/GenBank/DDBJ databases">
        <title>Depth-based differentiation of microbial function through sediment-hosted aquifers and enrichment of novel symbionts in the deep terrestrial subsurface.</title>
        <authorList>
            <person name="Probst A.J."/>
            <person name="Ladd B."/>
            <person name="Jarett J.K."/>
            <person name="Geller-Mcgrath D.E."/>
            <person name="Sieber C.M.K."/>
            <person name="Emerson J.B."/>
            <person name="Anantharaman K."/>
            <person name="Thomas B.C."/>
            <person name="Malmstrom R."/>
            <person name="Stieglmeier M."/>
            <person name="Klingl A."/>
            <person name="Woyke T."/>
            <person name="Ryan C.M."/>
            <person name="Banfield J.F."/>
        </authorList>
    </citation>
    <scope>NUCLEOTIDE SEQUENCE [LARGE SCALE GENOMIC DNA]</scope>
</reference>
<dbReference type="Pfam" id="PF02601">
    <property type="entry name" value="Exonuc_VII_L"/>
    <property type="match status" value="1"/>
</dbReference>
<dbReference type="InterPro" id="IPR003753">
    <property type="entry name" value="Exonuc_VII_L"/>
</dbReference>
<dbReference type="HAMAP" id="MF_00378">
    <property type="entry name" value="Exonuc_7_L"/>
    <property type="match status" value="1"/>
</dbReference>
<dbReference type="InterPro" id="IPR020579">
    <property type="entry name" value="Exonuc_VII_lsu_C"/>
</dbReference>
<evidence type="ECO:0000313" key="11">
    <source>
        <dbReference type="Proteomes" id="UP000231034"/>
    </source>
</evidence>
<keyword evidence="1 5" id="KW-0963">Cytoplasm</keyword>
<dbReference type="GO" id="GO:0008855">
    <property type="term" value="F:exodeoxyribonuclease VII activity"/>
    <property type="evidence" value="ECO:0007669"/>
    <property type="project" value="UniProtKB-UniRule"/>
</dbReference>
<dbReference type="CDD" id="cd04489">
    <property type="entry name" value="ExoVII_LU_OBF"/>
    <property type="match status" value="1"/>
</dbReference>
<dbReference type="EC" id="3.1.11.6" evidence="5"/>
<dbReference type="GO" id="GO:0006308">
    <property type="term" value="P:DNA catabolic process"/>
    <property type="evidence" value="ECO:0007669"/>
    <property type="project" value="UniProtKB-UniRule"/>
</dbReference>